<evidence type="ECO:0000313" key="1">
    <source>
        <dbReference type="EMBL" id="QTL99378.1"/>
    </source>
</evidence>
<reference evidence="1" key="1">
    <citation type="submission" date="2019-12" db="EMBL/GenBank/DDBJ databases">
        <authorList>
            <person name="zhang j."/>
            <person name="sun C.M."/>
        </authorList>
    </citation>
    <scope>NUCLEOTIDE SEQUENCE</scope>
    <source>
        <strain evidence="1">NS-1</strain>
    </source>
</reference>
<dbReference type="EMBL" id="CP046640">
    <property type="protein sequence ID" value="QTL99378.1"/>
    <property type="molecule type" value="Genomic_DNA"/>
</dbReference>
<protein>
    <submittedName>
        <fullName evidence="1">Uncharacterized protein</fullName>
    </submittedName>
</protein>
<dbReference type="Proteomes" id="UP000665020">
    <property type="component" value="Chromosome"/>
</dbReference>
<proteinExistence type="predicted"/>
<sequence>MAAKEQGIAMILISDELPELIGISDRIIVMKEGKVKRVFNRNEGFSENSIVEVMI</sequence>
<accession>A0A8A7KHX0</accession>
<dbReference type="Gene3D" id="3.40.50.300">
    <property type="entry name" value="P-loop containing nucleotide triphosphate hydrolases"/>
    <property type="match status" value="1"/>
</dbReference>
<organism evidence="1 2">
    <name type="scientific">Iocasia fonsfrigidae</name>
    <dbReference type="NCBI Taxonomy" id="2682810"/>
    <lineage>
        <taxon>Bacteria</taxon>
        <taxon>Bacillati</taxon>
        <taxon>Bacillota</taxon>
        <taxon>Clostridia</taxon>
        <taxon>Halanaerobiales</taxon>
        <taxon>Halanaerobiaceae</taxon>
        <taxon>Iocasia</taxon>
    </lineage>
</organism>
<gene>
    <name evidence="1" type="ORF">GM661_16155</name>
</gene>
<keyword evidence="2" id="KW-1185">Reference proteome</keyword>
<name>A0A8A7KHX0_9FIRM</name>
<evidence type="ECO:0000313" key="2">
    <source>
        <dbReference type="Proteomes" id="UP000665020"/>
    </source>
</evidence>
<dbReference type="InterPro" id="IPR027417">
    <property type="entry name" value="P-loop_NTPase"/>
</dbReference>
<dbReference type="KEGG" id="ifn:GM661_16155"/>
<dbReference type="RefSeq" id="WP_230867729.1">
    <property type="nucleotide sequence ID" value="NZ_CP046640.1"/>
</dbReference>
<dbReference type="AlphaFoldDB" id="A0A8A7KHX0"/>
<dbReference type="SUPFAM" id="SSF52540">
    <property type="entry name" value="P-loop containing nucleoside triphosphate hydrolases"/>
    <property type="match status" value="1"/>
</dbReference>